<accession>A0A7I9Y2X7</accession>
<evidence type="ECO:0000313" key="2">
    <source>
        <dbReference type="Proteomes" id="UP000465361"/>
    </source>
</evidence>
<gene>
    <name evidence="1" type="ORF">MBOT_37900</name>
</gene>
<dbReference type="Pfam" id="PF08819">
    <property type="entry name" value="DUF1802"/>
    <property type="match status" value="1"/>
</dbReference>
<proteinExistence type="predicted"/>
<dbReference type="AlphaFoldDB" id="A0A7I9Y2X7"/>
<evidence type="ECO:0000313" key="1">
    <source>
        <dbReference type="EMBL" id="GFG76425.1"/>
    </source>
</evidence>
<sequence>MGTGPGRGEPAASAAEPATVPALKEWSAVVRALLDGRQWVLLRKGGIGEKRFEVAAREFLLFPTVAHSHAERVRLEHRDLLAAAAADSTGEQVTVRAAAKVVAAVSVNRPDNLEAIEDLHIWTAESVRADRLDFRPKHRLAVLVVQAVPLVEPLPLTRTPEYAGCTSWVQLPVTARLAAPVHDDATLRRVAARVRDAVG</sequence>
<organism evidence="1 2">
    <name type="scientific">Mycobacterium botniense</name>
    <dbReference type="NCBI Taxonomy" id="84962"/>
    <lineage>
        <taxon>Bacteria</taxon>
        <taxon>Bacillati</taxon>
        <taxon>Actinomycetota</taxon>
        <taxon>Actinomycetes</taxon>
        <taxon>Mycobacteriales</taxon>
        <taxon>Mycobacteriaceae</taxon>
        <taxon>Mycobacterium</taxon>
    </lineage>
</organism>
<dbReference type="PIRSF" id="PIRSF018957">
    <property type="entry name" value="UCP018957"/>
    <property type="match status" value="1"/>
</dbReference>
<keyword evidence="2" id="KW-1185">Reference proteome</keyword>
<dbReference type="InterPro" id="IPR014923">
    <property type="entry name" value="DUF1802"/>
</dbReference>
<dbReference type="EMBL" id="BLKW01000004">
    <property type="protein sequence ID" value="GFG76425.1"/>
    <property type="molecule type" value="Genomic_DNA"/>
</dbReference>
<dbReference type="RefSeq" id="WP_163759796.1">
    <property type="nucleotide sequence ID" value="NZ_BLKW01000004.1"/>
</dbReference>
<evidence type="ECO:0008006" key="3">
    <source>
        <dbReference type="Google" id="ProtNLM"/>
    </source>
</evidence>
<name>A0A7I9Y2X7_9MYCO</name>
<reference evidence="1 2" key="1">
    <citation type="journal article" date="2019" name="Emerg. Microbes Infect.">
        <title>Comprehensive subspecies identification of 175 nontuberculous mycobacteria species based on 7547 genomic profiles.</title>
        <authorList>
            <person name="Matsumoto Y."/>
            <person name="Kinjo T."/>
            <person name="Motooka D."/>
            <person name="Nabeya D."/>
            <person name="Jung N."/>
            <person name="Uechi K."/>
            <person name="Horii T."/>
            <person name="Iida T."/>
            <person name="Fujita J."/>
            <person name="Nakamura S."/>
        </authorList>
    </citation>
    <scope>NUCLEOTIDE SEQUENCE [LARGE SCALE GENOMIC DNA]</scope>
    <source>
        <strain evidence="1 2">JCM 17322</strain>
    </source>
</reference>
<protein>
    <recommendedName>
        <fullName evidence="3">DUF1802 family protein</fullName>
    </recommendedName>
</protein>
<dbReference type="InterPro" id="IPR008307">
    <property type="entry name" value="UCP018957"/>
</dbReference>
<comment type="caution">
    <text evidence="1">The sequence shown here is derived from an EMBL/GenBank/DDBJ whole genome shotgun (WGS) entry which is preliminary data.</text>
</comment>
<dbReference type="Proteomes" id="UP000465361">
    <property type="component" value="Unassembled WGS sequence"/>
</dbReference>